<dbReference type="InterPro" id="IPR003598">
    <property type="entry name" value="Ig_sub2"/>
</dbReference>
<evidence type="ECO:0000259" key="7">
    <source>
        <dbReference type="PROSITE" id="PS50835"/>
    </source>
</evidence>
<feature type="domain" description="Ig-like" evidence="7">
    <location>
        <begin position="1"/>
        <end position="84"/>
    </location>
</feature>
<feature type="domain" description="Ig-like" evidence="7">
    <location>
        <begin position="316"/>
        <end position="405"/>
    </location>
</feature>
<feature type="region of interest" description="Disordered" evidence="5">
    <location>
        <begin position="1201"/>
        <end position="1233"/>
    </location>
</feature>
<feature type="compositionally biased region" description="Low complexity" evidence="5">
    <location>
        <begin position="1035"/>
        <end position="1050"/>
    </location>
</feature>
<evidence type="ECO:0000259" key="8">
    <source>
        <dbReference type="PROSITE" id="PS50853"/>
    </source>
</evidence>
<feature type="region of interest" description="Disordered" evidence="5">
    <location>
        <begin position="927"/>
        <end position="1052"/>
    </location>
</feature>
<organism evidence="9 10">
    <name type="scientific">Caenorhabditis angaria</name>
    <dbReference type="NCBI Taxonomy" id="860376"/>
    <lineage>
        <taxon>Eukaryota</taxon>
        <taxon>Metazoa</taxon>
        <taxon>Ecdysozoa</taxon>
        <taxon>Nematoda</taxon>
        <taxon>Chromadorea</taxon>
        <taxon>Rhabditida</taxon>
        <taxon>Rhabditina</taxon>
        <taxon>Rhabditomorpha</taxon>
        <taxon>Rhabditoidea</taxon>
        <taxon>Rhabditidae</taxon>
        <taxon>Peloderinae</taxon>
        <taxon>Caenorhabditis</taxon>
    </lineage>
</organism>
<name>A0A9P1MWZ0_9PELO</name>
<dbReference type="OrthoDB" id="2570713at2759"/>
<dbReference type="PROSITE" id="PS50835">
    <property type="entry name" value="IG_LIKE"/>
    <property type="match status" value="4"/>
</dbReference>
<protein>
    <recommendedName>
        <fullName evidence="11">Muscle M-line assembly protein unc-89</fullName>
    </recommendedName>
</protein>
<dbReference type="GO" id="GO:0004672">
    <property type="term" value="F:protein kinase activity"/>
    <property type="evidence" value="ECO:0007669"/>
    <property type="project" value="InterPro"/>
</dbReference>
<feature type="compositionally biased region" description="Basic and acidic residues" evidence="5">
    <location>
        <begin position="875"/>
        <end position="902"/>
    </location>
</feature>
<dbReference type="PROSITE" id="PS50853">
    <property type="entry name" value="FN3"/>
    <property type="match status" value="2"/>
</dbReference>
<gene>
    <name evidence="9" type="ORF">CAMP_LOCUS2520</name>
</gene>
<proteinExistence type="inferred from homology"/>
<feature type="compositionally biased region" description="Basic and acidic residues" evidence="5">
    <location>
        <begin position="1274"/>
        <end position="1290"/>
    </location>
</feature>
<comment type="similarity">
    <text evidence="1">Belongs to the protein kinase superfamily. CAMK Ser/Thr protein kinase family.</text>
</comment>
<dbReference type="InterPro" id="IPR003961">
    <property type="entry name" value="FN3_dom"/>
</dbReference>
<evidence type="ECO:0000256" key="2">
    <source>
        <dbReference type="ARBA" id="ARBA00022737"/>
    </source>
</evidence>
<dbReference type="Pfam" id="PF00041">
    <property type="entry name" value="fn3"/>
    <property type="match status" value="2"/>
</dbReference>
<feature type="domain" description="Fibronectin type-III" evidence="8">
    <location>
        <begin position="181"/>
        <end position="277"/>
    </location>
</feature>
<feature type="domain" description="Protein kinase" evidence="6">
    <location>
        <begin position="495"/>
        <end position="790"/>
    </location>
</feature>
<dbReference type="SUPFAM" id="SSF49265">
    <property type="entry name" value="Fibronectin type III"/>
    <property type="match status" value="2"/>
</dbReference>
<feature type="domain" description="Ig-like" evidence="7">
    <location>
        <begin position="1445"/>
        <end position="1534"/>
    </location>
</feature>
<reference evidence="9" key="1">
    <citation type="submission" date="2022-11" db="EMBL/GenBank/DDBJ databases">
        <authorList>
            <person name="Kikuchi T."/>
        </authorList>
    </citation>
    <scope>NUCLEOTIDE SEQUENCE</scope>
    <source>
        <strain evidence="9">PS1010</strain>
    </source>
</reference>
<dbReference type="SMART" id="SM00408">
    <property type="entry name" value="IGc2"/>
    <property type="match status" value="4"/>
</dbReference>
<feature type="region of interest" description="Disordered" evidence="5">
    <location>
        <begin position="875"/>
        <end position="911"/>
    </location>
</feature>
<dbReference type="InterPro" id="IPR007110">
    <property type="entry name" value="Ig-like_dom"/>
</dbReference>
<dbReference type="Gene3D" id="2.60.40.10">
    <property type="entry name" value="Immunoglobulins"/>
    <property type="match status" value="7"/>
</dbReference>
<feature type="compositionally biased region" description="Polar residues" evidence="5">
    <location>
        <begin position="1203"/>
        <end position="1222"/>
    </location>
</feature>
<feature type="domain" description="Protein kinase" evidence="6">
    <location>
        <begin position="1654"/>
        <end position="1960"/>
    </location>
</feature>
<dbReference type="InterPro" id="IPR036116">
    <property type="entry name" value="FN3_sf"/>
</dbReference>
<comment type="caution">
    <text evidence="9">The sequence shown here is derived from an EMBL/GenBank/DDBJ whole genome shotgun (WGS) entry which is preliminary data.</text>
</comment>
<keyword evidence="2" id="KW-0677">Repeat</keyword>
<evidence type="ECO:0008006" key="11">
    <source>
        <dbReference type="Google" id="ProtNLM"/>
    </source>
</evidence>
<dbReference type="InterPro" id="IPR000719">
    <property type="entry name" value="Prot_kinase_dom"/>
</dbReference>
<dbReference type="SMART" id="SM00060">
    <property type="entry name" value="FN3"/>
    <property type="match status" value="2"/>
</dbReference>
<keyword evidence="3" id="KW-1015">Disulfide bond</keyword>
<feature type="compositionally biased region" description="Basic and acidic residues" evidence="5">
    <location>
        <begin position="968"/>
        <end position="979"/>
    </location>
</feature>
<feature type="domain" description="Fibronectin type-III" evidence="8">
    <location>
        <begin position="1540"/>
        <end position="1638"/>
    </location>
</feature>
<dbReference type="InterPro" id="IPR003599">
    <property type="entry name" value="Ig_sub"/>
</dbReference>
<accession>A0A9P1MWZ0</accession>
<feature type="region of interest" description="Disordered" evidence="5">
    <location>
        <begin position="1271"/>
        <end position="1290"/>
    </location>
</feature>
<dbReference type="Proteomes" id="UP001152747">
    <property type="component" value="Unassembled WGS sequence"/>
</dbReference>
<dbReference type="PROSITE" id="PS50011">
    <property type="entry name" value="PROTEIN_KINASE_DOM"/>
    <property type="match status" value="2"/>
</dbReference>
<dbReference type="CDD" id="cd20973">
    <property type="entry name" value="IgI_telokin-like"/>
    <property type="match status" value="1"/>
</dbReference>
<sequence>MSIHEGNVVEMIVCATGVPTPTVKWFKDGQEIHTDGPDGKRVIFTDERGIHHLVIVNANPEDEGEYSLEATNKLGSAKTEGSLNIIRPRHAGESAPNDRGGLPFPPGFVRQLKNKHVFNHMPTIFDCLVVGNPTPEVEWFHNGKKIVPGGRIKIQSCGGGSHALIILDTTLEDAGDLPTPPDRGPFIKEVTGHFLTLSWIPTKRAPPRYPQVTYVIEIRELPEKEWTLLDYNIPEPVCKVRNLELGKSYQFRVRAENIYGISDPSPASPPSRLMAPPQPVFDRRTNKIIPLLDPYAERALDQRYGEQYACAPWFAPGVVEKRYCAENDTLTIILNVSGFPDPDISWKFRGWDIDTKSPTSKCKVYTYGGTETTLAISGFSKDNVGQYQCFAKNEYGEAQQNIMVDLATRPNFIQPLVNKTFSSAQPMKLDVRVEGEPFPELKWMKEWRPIVESSRIKFVQDGPYLCSLIINDPLWRDSGIYSCVAVNDAGQATTSCTVTVEAEGDYNDVEIAPRRRVQIESRRVRETYDISEQDEKLAADGAPFWVTEKLGVAPGAPKVGATPRRFLAQLRPIDDALRRHVEIHNSLDDPGIVQLHRVLKDEQLALVVFENANSTLSHLTHPGCEVKSAHGQNRETCVRVFVRQLLLALKHMHDLRIAHLDLRPETILLQDDKLKLADFGQARRLLRGLITGEIRGSPEFVSPEVVRAYPLTLATDMWSCGVLTYVLLSGLSPFHGDNDNETLANVDKCQYDNSPLGNFSSDASDFVQKLLLEIPAHRMTVDEALQHPWINCESLKNEPLSADTLREFKYQHKWLERRVFVQQTPSEQILEAQCPQDDVSASLFEKSLVSGAQELAKNHAPQPITPEKRPAEIYEHLRIKPRPPPEVEYIPKRPRQEQREAPTQKQQYGVIQDPRDFLLEEQEERLPRGIPQPQGQPAHDSGRFREPERHREQDQRYPEVDQYGRPVYDPRELSRRPISLDDEPFYVDEYGNPIGLEEFGEEHPVNNMVAQEKRKLVPQDKGETPSQRKKKVEEQQQQQQNAQQKVPIRMIRGERREIEEEIANRILSDISEEGSIAGSLASLEDFEIPKDFVVETSEPSTPTLTPEVTVREQCPQQQRAETQTPTQQSPRPSGAAAAGEIIPPKVTYPDAVLAGLPAADRQILEQAENDPNIPVGAPLFLEGIHGDLTVDTTSASGLIKVTSPAQTLSPNPKSPRRSTPGTKSPVMLSPRQEHSMEVLIATKRGKPGFLPPGELAPEIDDDDAFMDKHKKQIKPSDHDNDFRDEKDRLEKDRNRRTVNLDDLDKYRPANFYRDDDNDANTSGDIDDSPWDSHYQIGPDTYLMAARGAAFNSRVRNYRQELFGVGAPTVRQGFLGVRNRDITVRERRRYTDILRETNLGVAPKSSEHATLQKSGSAANAIERIRADIEKVAPSATKRNADGTFAPIFTSRLRDVYLRKSQPAIFECHVAASPAPKIQWDFQGKPVLATERVKFEQDANVARLIINQAAPYDLGEYVCTATNEYGVDRASSRLISGETPARPGRPECELSSDTELLIQWDAPEGPTYLEGITYRLEFRPAGPDDFSAPWVLISDRIDDESVVVKHLTPLGVYQFRVTAQNGFGPGLPSLSSRIVQTHGKGAPKLQIDLLKSEIRLNVVSAGGPKRKGGVKSGLEGISEESEEETLREEGLSIGKNLVVELVNGEPDGRFQIAGLRFKTAKSVLRDAVDSSSESQAHCVVKIQPATQESRDEFAALRDSQHDNVQRLVAAYTDGDFQYLFAERLYEDVFSRFVFNDYYTEEQIAMTMRQVAAALHFLHFRGIAHLDINPHNIMFQSKRSWIAKLVDFGSAQKVSEPRKPVTSLDVKWSPPEFHVAPEEVTVQSDVWGMGCVAFCLFAGFHPFTSEYDRTEDEVRENVINVKCDPNLIPVNASQEALSFVTWALKKSPLRRMRTDEALSHKFLSSDPSMVRRRESIKYSASRLRKLAAMIRQSVSARCDDEKLEQKFGTA</sequence>
<dbReference type="FunFam" id="2.60.40.10:FF:000107">
    <property type="entry name" value="Myosin, light chain kinase a"/>
    <property type="match status" value="1"/>
</dbReference>
<dbReference type="SMART" id="SM00409">
    <property type="entry name" value="IG"/>
    <property type="match status" value="4"/>
</dbReference>
<dbReference type="Pfam" id="PF07679">
    <property type="entry name" value="I-set"/>
    <property type="match status" value="5"/>
</dbReference>
<dbReference type="InterPro" id="IPR013098">
    <property type="entry name" value="Ig_I-set"/>
</dbReference>
<evidence type="ECO:0000256" key="3">
    <source>
        <dbReference type="ARBA" id="ARBA00023157"/>
    </source>
</evidence>
<feature type="compositionally biased region" description="Basic and acidic residues" evidence="5">
    <location>
        <begin position="940"/>
        <end position="959"/>
    </location>
</feature>
<dbReference type="SUPFAM" id="SSF56112">
    <property type="entry name" value="Protein kinase-like (PK-like)"/>
    <property type="match status" value="2"/>
</dbReference>
<keyword evidence="4" id="KW-0393">Immunoglobulin domain</keyword>
<dbReference type="GO" id="GO:0005524">
    <property type="term" value="F:ATP binding"/>
    <property type="evidence" value="ECO:0007669"/>
    <property type="project" value="InterPro"/>
</dbReference>
<dbReference type="PANTHER" id="PTHR47633">
    <property type="entry name" value="IMMUNOGLOBULIN"/>
    <property type="match status" value="1"/>
</dbReference>
<feature type="region of interest" description="Disordered" evidence="5">
    <location>
        <begin position="1096"/>
        <end position="1142"/>
    </location>
</feature>
<evidence type="ECO:0000256" key="4">
    <source>
        <dbReference type="ARBA" id="ARBA00023319"/>
    </source>
</evidence>
<keyword evidence="10" id="KW-1185">Reference proteome</keyword>
<evidence type="ECO:0000313" key="10">
    <source>
        <dbReference type="Proteomes" id="UP001152747"/>
    </source>
</evidence>
<dbReference type="InterPro" id="IPR011009">
    <property type="entry name" value="Kinase-like_dom_sf"/>
</dbReference>
<feature type="region of interest" description="Disordered" evidence="5">
    <location>
        <begin position="1308"/>
        <end position="1331"/>
    </location>
</feature>
<evidence type="ECO:0000256" key="5">
    <source>
        <dbReference type="SAM" id="MobiDB-lite"/>
    </source>
</evidence>
<dbReference type="InterPro" id="IPR013783">
    <property type="entry name" value="Ig-like_fold"/>
</dbReference>
<feature type="compositionally biased region" description="Polar residues" evidence="5">
    <location>
        <begin position="1114"/>
        <end position="1131"/>
    </location>
</feature>
<dbReference type="SUPFAM" id="SSF48726">
    <property type="entry name" value="Immunoglobulin"/>
    <property type="match status" value="5"/>
</dbReference>
<dbReference type="Pfam" id="PF00069">
    <property type="entry name" value="Pkinase"/>
    <property type="match status" value="2"/>
</dbReference>
<dbReference type="EMBL" id="CANHGI010000001">
    <property type="protein sequence ID" value="CAI5439883.1"/>
    <property type="molecule type" value="Genomic_DNA"/>
</dbReference>
<evidence type="ECO:0000256" key="1">
    <source>
        <dbReference type="ARBA" id="ARBA00006692"/>
    </source>
</evidence>
<dbReference type="Gene3D" id="1.10.510.10">
    <property type="entry name" value="Transferase(Phosphotransferase) domain 1"/>
    <property type="match status" value="2"/>
</dbReference>
<feature type="domain" description="Ig-like" evidence="7">
    <location>
        <begin position="410"/>
        <end position="499"/>
    </location>
</feature>
<dbReference type="CDD" id="cd00063">
    <property type="entry name" value="FN3"/>
    <property type="match status" value="2"/>
</dbReference>
<feature type="compositionally biased region" description="Basic and acidic residues" evidence="5">
    <location>
        <begin position="1011"/>
        <end position="1023"/>
    </location>
</feature>
<evidence type="ECO:0000259" key="6">
    <source>
        <dbReference type="PROSITE" id="PS50011"/>
    </source>
</evidence>
<dbReference type="FunFam" id="2.60.40.10:FF:000080">
    <property type="entry name" value="Myosin light chain kinase, smooth muscle"/>
    <property type="match status" value="2"/>
</dbReference>
<feature type="compositionally biased region" description="Low complexity" evidence="5">
    <location>
        <begin position="1096"/>
        <end position="1108"/>
    </location>
</feature>
<dbReference type="PANTHER" id="PTHR47633:SF3">
    <property type="entry name" value="STRIATED MUSCLE PREFERENTIALLY EXPRESSED PROTEIN KINASE"/>
    <property type="match status" value="1"/>
</dbReference>
<evidence type="ECO:0000313" key="9">
    <source>
        <dbReference type="EMBL" id="CAI5439883.1"/>
    </source>
</evidence>
<dbReference type="InterPro" id="IPR036179">
    <property type="entry name" value="Ig-like_dom_sf"/>
</dbReference>